<reference evidence="2 3" key="1">
    <citation type="submission" date="2018-03" db="EMBL/GenBank/DDBJ databases">
        <title>Rhodobacter veldkampii.</title>
        <authorList>
            <person name="Meyer T.E."/>
            <person name="Miller S."/>
            <person name="Lodha T."/>
            <person name="Gandham S."/>
            <person name="Chintalapati S."/>
            <person name="Chintalapati V.R."/>
        </authorList>
    </citation>
    <scope>NUCLEOTIDE SEQUENCE [LARGE SCALE GENOMIC DNA]</scope>
    <source>
        <strain evidence="2 3">DSM 11550</strain>
    </source>
</reference>
<gene>
    <name evidence="2" type="ORF">C5F46_00535</name>
</gene>
<sequence length="110" mass="12163">MRQITLGDVTAVARALMLVPGPARIALLDWMLDAAGAADRYRKRLGRVHPHWGNGSLMAVARRGRLMPEPWLTEPDYLDCLGLVIAALAQRGARRAFPRVPLPLSQGWPM</sequence>
<feature type="domain" description="DUF7742" evidence="1">
    <location>
        <begin position="2"/>
        <end position="88"/>
    </location>
</feature>
<protein>
    <recommendedName>
        <fullName evidence="1">DUF7742 domain-containing protein</fullName>
    </recommendedName>
</protein>
<dbReference type="Pfam" id="PF24891">
    <property type="entry name" value="DUF7742"/>
    <property type="match status" value="1"/>
</dbReference>
<dbReference type="AlphaFoldDB" id="A0A2T4JN28"/>
<dbReference type="OrthoDB" id="7863415at2"/>
<name>A0A2T4JN28_9RHOB</name>
<dbReference type="EMBL" id="PZKF01000001">
    <property type="protein sequence ID" value="PTE19273.1"/>
    <property type="molecule type" value="Genomic_DNA"/>
</dbReference>
<accession>A0A2T4JN28</accession>
<dbReference type="InterPro" id="IPR056644">
    <property type="entry name" value="DUF7742"/>
</dbReference>
<evidence type="ECO:0000259" key="1">
    <source>
        <dbReference type="Pfam" id="PF24891"/>
    </source>
</evidence>
<organism evidence="2 3">
    <name type="scientific">Phaeovulum veldkampii DSM 11550</name>
    <dbReference type="NCBI Taxonomy" id="1185920"/>
    <lineage>
        <taxon>Bacteria</taxon>
        <taxon>Pseudomonadati</taxon>
        <taxon>Pseudomonadota</taxon>
        <taxon>Alphaproteobacteria</taxon>
        <taxon>Rhodobacterales</taxon>
        <taxon>Paracoccaceae</taxon>
        <taxon>Phaeovulum</taxon>
    </lineage>
</organism>
<evidence type="ECO:0000313" key="3">
    <source>
        <dbReference type="Proteomes" id="UP000241899"/>
    </source>
</evidence>
<keyword evidence="3" id="KW-1185">Reference proteome</keyword>
<dbReference type="RefSeq" id="WP_107323403.1">
    <property type="nucleotide sequence ID" value="NZ_NHSP01000083.1"/>
</dbReference>
<comment type="caution">
    <text evidence="2">The sequence shown here is derived from an EMBL/GenBank/DDBJ whole genome shotgun (WGS) entry which is preliminary data.</text>
</comment>
<dbReference type="Proteomes" id="UP000241899">
    <property type="component" value="Unassembled WGS sequence"/>
</dbReference>
<proteinExistence type="predicted"/>
<evidence type="ECO:0000313" key="2">
    <source>
        <dbReference type="EMBL" id="PTE19273.1"/>
    </source>
</evidence>